<dbReference type="Gene3D" id="3.40.50.720">
    <property type="entry name" value="NAD(P)-binding Rossmann-like Domain"/>
    <property type="match status" value="1"/>
</dbReference>
<organism evidence="1 2">
    <name type="scientific">Aspergillus wentii DTO 134E9</name>
    <dbReference type="NCBI Taxonomy" id="1073089"/>
    <lineage>
        <taxon>Eukaryota</taxon>
        <taxon>Fungi</taxon>
        <taxon>Dikarya</taxon>
        <taxon>Ascomycota</taxon>
        <taxon>Pezizomycotina</taxon>
        <taxon>Eurotiomycetes</taxon>
        <taxon>Eurotiomycetidae</taxon>
        <taxon>Eurotiales</taxon>
        <taxon>Aspergillaceae</taxon>
        <taxon>Aspergillus</taxon>
        <taxon>Aspergillus subgen. Cremei</taxon>
    </lineage>
</organism>
<sequence>MLDYNSPTIVEDLVKEVKNAGGEFVGALDAIATEETVRAVVKEVGSGKVVTNLPFPVSGIPDGVEVVAVNDTSYIGEREEIGGPIWGRFIPGALKTGVPKPVPGRLVIGRGLLC</sequence>
<evidence type="ECO:0000313" key="1">
    <source>
        <dbReference type="EMBL" id="OJJ32526.1"/>
    </source>
</evidence>
<dbReference type="GeneID" id="63752168"/>
<evidence type="ECO:0008006" key="3">
    <source>
        <dbReference type="Google" id="ProtNLM"/>
    </source>
</evidence>
<dbReference type="VEuPathDB" id="FungiDB:ASPWEDRAFT_44675"/>
<dbReference type="Proteomes" id="UP000184383">
    <property type="component" value="Unassembled WGS sequence"/>
</dbReference>
<dbReference type="AlphaFoldDB" id="A0A1L9RC80"/>
<gene>
    <name evidence="1" type="ORF">ASPWEDRAFT_44675</name>
</gene>
<dbReference type="OrthoDB" id="48317at2759"/>
<dbReference type="STRING" id="1073089.A0A1L9RC80"/>
<protein>
    <recommendedName>
        <fullName evidence="3">Alcohol dehydrogenase-like C-terminal domain-containing protein</fullName>
    </recommendedName>
</protein>
<keyword evidence="2" id="KW-1185">Reference proteome</keyword>
<dbReference type="EMBL" id="KV878215">
    <property type="protein sequence ID" value="OJJ32526.1"/>
    <property type="molecule type" value="Genomic_DNA"/>
</dbReference>
<proteinExistence type="predicted"/>
<reference evidence="2" key="1">
    <citation type="journal article" date="2017" name="Genome Biol.">
        <title>Comparative genomics reveals high biological diversity and specific adaptations in the industrially and medically important fungal genus Aspergillus.</title>
        <authorList>
            <person name="de Vries R.P."/>
            <person name="Riley R."/>
            <person name="Wiebenga A."/>
            <person name="Aguilar-Osorio G."/>
            <person name="Amillis S."/>
            <person name="Uchima C.A."/>
            <person name="Anderluh G."/>
            <person name="Asadollahi M."/>
            <person name="Askin M."/>
            <person name="Barry K."/>
            <person name="Battaglia E."/>
            <person name="Bayram O."/>
            <person name="Benocci T."/>
            <person name="Braus-Stromeyer S.A."/>
            <person name="Caldana C."/>
            <person name="Canovas D."/>
            <person name="Cerqueira G.C."/>
            <person name="Chen F."/>
            <person name="Chen W."/>
            <person name="Choi C."/>
            <person name="Clum A."/>
            <person name="Dos Santos R.A."/>
            <person name="Damasio A.R."/>
            <person name="Diallinas G."/>
            <person name="Emri T."/>
            <person name="Fekete E."/>
            <person name="Flipphi M."/>
            <person name="Freyberg S."/>
            <person name="Gallo A."/>
            <person name="Gournas C."/>
            <person name="Habgood R."/>
            <person name="Hainaut M."/>
            <person name="Harispe M.L."/>
            <person name="Henrissat B."/>
            <person name="Hilden K.S."/>
            <person name="Hope R."/>
            <person name="Hossain A."/>
            <person name="Karabika E."/>
            <person name="Karaffa L."/>
            <person name="Karanyi Z."/>
            <person name="Krasevec N."/>
            <person name="Kuo A."/>
            <person name="Kusch H."/>
            <person name="LaButti K."/>
            <person name="Lagendijk E.L."/>
            <person name="Lapidus A."/>
            <person name="Levasseur A."/>
            <person name="Lindquist E."/>
            <person name="Lipzen A."/>
            <person name="Logrieco A.F."/>
            <person name="MacCabe A."/>
            <person name="Maekelae M.R."/>
            <person name="Malavazi I."/>
            <person name="Melin P."/>
            <person name="Meyer V."/>
            <person name="Mielnichuk N."/>
            <person name="Miskei M."/>
            <person name="Molnar A.P."/>
            <person name="Mule G."/>
            <person name="Ngan C.Y."/>
            <person name="Orejas M."/>
            <person name="Orosz E."/>
            <person name="Ouedraogo J.P."/>
            <person name="Overkamp K.M."/>
            <person name="Park H.-S."/>
            <person name="Perrone G."/>
            <person name="Piumi F."/>
            <person name="Punt P.J."/>
            <person name="Ram A.F."/>
            <person name="Ramon A."/>
            <person name="Rauscher S."/>
            <person name="Record E."/>
            <person name="Riano-Pachon D.M."/>
            <person name="Robert V."/>
            <person name="Roehrig J."/>
            <person name="Ruller R."/>
            <person name="Salamov A."/>
            <person name="Salih N.S."/>
            <person name="Samson R.A."/>
            <person name="Sandor E."/>
            <person name="Sanguinetti M."/>
            <person name="Schuetze T."/>
            <person name="Sepcic K."/>
            <person name="Shelest E."/>
            <person name="Sherlock G."/>
            <person name="Sophianopoulou V."/>
            <person name="Squina F.M."/>
            <person name="Sun H."/>
            <person name="Susca A."/>
            <person name="Todd R.B."/>
            <person name="Tsang A."/>
            <person name="Unkles S.E."/>
            <person name="van de Wiele N."/>
            <person name="van Rossen-Uffink D."/>
            <person name="Oliveira J.V."/>
            <person name="Vesth T.C."/>
            <person name="Visser J."/>
            <person name="Yu J.-H."/>
            <person name="Zhou M."/>
            <person name="Andersen M.R."/>
            <person name="Archer D.B."/>
            <person name="Baker S.E."/>
            <person name="Benoit I."/>
            <person name="Brakhage A.A."/>
            <person name="Braus G.H."/>
            <person name="Fischer R."/>
            <person name="Frisvad J.C."/>
            <person name="Goldman G.H."/>
            <person name="Houbraken J."/>
            <person name="Oakley B."/>
            <person name="Pocsi I."/>
            <person name="Scazzocchio C."/>
            <person name="Seiboth B."/>
            <person name="vanKuyk P.A."/>
            <person name="Wortman J."/>
            <person name="Dyer P.S."/>
            <person name="Grigoriev I.V."/>
        </authorList>
    </citation>
    <scope>NUCLEOTIDE SEQUENCE [LARGE SCALE GENOMIC DNA]</scope>
    <source>
        <strain evidence="2">DTO 134E9</strain>
    </source>
</reference>
<name>A0A1L9RC80_ASPWE</name>
<evidence type="ECO:0000313" key="2">
    <source>
        <dbReference type="Proteomes" id="UP000184383"/>
    </source>
</evidence>
<accession>A0A1L9RC80</accession>
<dbReference type="RefSeq" id="XP_040686203.1">
    <property type="nucleotide sequence ID" value="XM_040836320.1"/>
</dbReference>